<protein>
    <submittedName>
        <fullName evidence="8">FliM/FliN family flagellar motor switch protein</fullName>
    </submittedName>
</protein>
<keyword evidence="9" id="KW-1185">Reference proteome</keyword>
<dbReference type="InterPro" id="IPR001172">
    <property type="entry name" value="FliN_T3SS_HrcQb"/>
</dbReference>
<organism evidence="8 9">
    <name type="scientific">Clostridium hominis</name>
    <dbReference type="NCBI Taxonomy" id="2763036"/>
    <lineage>
        <taxon>Bacteria</taxon>
        <taxon>Bacillati</taxon>
        <taxon>Bacillota</taxon>
        <taxon>Clostridia</taxon>
        <taxon>Eubacteriales</taxon>
        <taxon>Clostridiaceae</taxon>
        <taxon>Clostridium</taxon>
    </lineage>
</organism>
<dbReference type="InterPro" id="IPR051469">
    <property type="entry name" value="FliN/MopA/SpaO"/>
</dbReference>
<comment type="caution">
    <text evidence="8">The sequence shown here is derived from an EMBL/GenBank/DDBJ whole genome shotgun (WGS) entry which is preliminary data.</text>
</comment>
<evidence type="ECO:0000256" key="2">
    <source>
        <dbReference type="ARBA" id="ARBA00009226"/>
    </source>
</evidence>
<evidence type="ECO:0000256" key="4">
    <source>
        <dbReference type="ARBA" id="ARBA00022500"/>
    </source>
</evidence>
<dbReference type="PANTHER" id="PTHR43484">
    <property type="match status" value="1"/>
</dbReference>
<evidence type="ECO:0000256" key="1">
    <source>
        <dbReference type="ARBA" id="ARBA00004413"/>
    </source>
</evidence>
<proteinExistence type="inferred from homology"/>
<reference evidence="8 9" key="1">
    <citation type="submission" date="2020-08" db="EMBL/GenBank/DDBJ databases">
        <title>Genome public.</title>
        <authorList>
            <person name="Liu C."/>
            <person name="Sun Q."/>
        </authorList>
    </citation>
    <scope>NUCLEOTIDE SEQUENCE [LARGE SCALE GENOMIC DNA]</scope>
    <source>
        <strain evidence="8 9">NSJ-6</strain>
    </source>
</reference>
<keyword evidence="8" id="KW-0282">Flagellum</keyword>
<keyword evidence="3" id="KW-1003">Cell membrane</keyword>
<feature type="domain" description="Flagellar motor switch protein FliN-like C-terminal" evidence="7">
    <location>
        <begin position="30"/>
        <end position="99"/>
    </location>
</feature>
<dbReference type="InterPro" id="IPR001543">
    <property type="entry name" value="FliN-like_C"/>
</dbReference>
<dbReference type="PRINTS" id="PR00956">
    <property type="entry name" value="FLGMOTORFLIN"/>
</dbReference>
<comment type="similarity">
    <text evidence="2">Belongs to the FliN/MopA/SpaO family.</text>
</comment>
<evidence type="ECO:0000256" key="5">
    <source>
        <dbReference type="ARBA" id="ARBA00022779"/>
    </source>
</evidence>
<keyword evidence="5" id="KW-0283">Flagellar rotation</keyword>
<keyword evidence="4" id="KW-0145">Chemotaxis</keyword>
<evidence type="ECO:0000256" key="3">
    <source>
        <dbReference type="ARBA" id="ARBA00022475"/>
    </source>
</evidence>
<keyword evidence="6" id="KW-0472">Membrane</keyword>
<dbReference type="RefSeq" id="WP_186861079.1">
    <property type="nucleotide sequence ID" value="NZ_JACOOO010000047.1"/>
</dbReference>
<evidence type="ECO:0000313" key="8">
    <source>
        <dbReference type="EMBL" id="MBC5630931.1"/>
    </source>
</evidence>
<evidence type="ECO:0000259" key="7">
    <source>
        <dbReference type="Pfam" id="PF01052"/>
    </source>
</evidence>
<name>A0ABR7DHK1_9CLOT</name>
<evidence type="ECO:0000256" key="6">
    <source>
        <dbReference type="ARBA" id="ARBA00023136"/>
    </source>
</evidence>
<accession>A0ABR7DHK1</accession>
<evidence type="ECO:0000313" key="9">
    <source>
        <dbReference type="Proteomes" id="UP000596929"/>
    </source>
</evidence>
<dbReference type="EMBL" id="JACOOO010000047">
    <property type="protein sequence ID" value="MBC5630931.1"/>
    <property type="molecule type" value="Genomic_DNA"/>
</dbReference>
<dbReference type="SUPFAM" id="SSF101801">
    <property type="entry name" value="Surface presentation of antigens (SPOA)"/>
    <property type="match status" value="1"/>
</dbReference>
<dbReference type="PANTHER" id="PTHR43484:SF1">
    <property type="entry name" value="FLAGELLAR MOTOR SWITCH PROTEIN FLIN"/>
    <property type="match status" value="1"/>
</dbReference>
<dbReference type="InterPro" id="IPR036429">
    <property type="entry name" value="SpoA-like_sf"/>
</dbReference>
<dbReference type="Proteomes" id="UP000596929">
    <property type="component" value="Unassembled WGS sequence"/>
</dbReference>
<gene>
    <name evidence="8" type="ORF">H8S20_19065</name>
</gene>
<comment type="subcellular location">
    <subcellularLocation>
        <location evidence="1">Cell membrane</location>
        <topology evidence="1">Peripheral membrane protein</topology>
        <orientation evidence="1">Cytoplasmic side</orientation>
    </subcellularLocation>
</comment>
<dbReference type="Pfam" id="PF01052">
    <property type="entry name" value="FliMN_C"/>
    <property type="match status" value="1"/>
</dbReference>
<sequence length="100" mass="11521">METMLKERLYEIEFETLEKKPIEAFENKSAILNAKLDMSVVIGKCEKSIKDIIDLKVGDIIYLDKTVDEDLDIEINNKNVAKGETIKLDEKISVRISEFK</sequence>
<dbReference type="Gene3D" id="2.30.330.10">
    <property type="entry name" value="SpoA-like"/>
    <property type="match status" value="1"/>
</dbReference>
<keyword evidence="8" id="KW-0966">Cell projection</keyword>
<keyword evidence="8" id="KW-0969">Cilium</keyword>